<dbReference type="InterPro" id="IPR012501">
    <property type="entry name" value="Vps54_C"/>
</dbReference>
<evidence type="ECO:0000256" key="7">
    <source>
        <dbReference type="ARBA" id="ARBA00023054"/>
    </source>
</evidence>
<evidence type="ECO:0000256" key="2">
    <source>
        <dbReference type="ARBA" id="ARBA00009150"/>
    </source>
</evidence>
<dbReference type="Gene3D" id="6.10.250.860">
    <property type="match status" value="1"/>
</dbReference>
<evidence type="ECO:0000256" key="4">
    <source>
        <dbReference type="ARBA" id="ARBA00022448"/>
    </source>
</evidence>
<comment type="subcellular location">
    <subcellularLocation>
        <location evidence="1">Golgi apparatus</location>
        <location evidence="1">trans-Golgi network</location>
    </subcellularLocation>
</comment>
<dbReference type="Pfam" id="PF10475">
    <property type="entry name" value="Vps54_N"/>
    <property type="match status" value="1"/>
</dbReference>
<dbReference type="Pfam" id="PF07928">
    <property type="entry name" value="Vps54"/>
    <property type="match status" value="1"/>
</dbReference>
<keyword evidence="10" id="KW-1185">Reference proteome</keyword>
<reference evidence="11" key="1">
    <citation type="submission" date="2025-08" db="UniProtKB">
        <authorList>
            <consortium name="RefSeq"/>
        </authorList>
    </citation>
    <scope>IDENTIFICATION</scope>
    <source>
        <tissue evidence="11">Muscle</tissue>
    </source>
</reference>
<evidence type="ECO:0000313" key="10">
    <source>
        <dbReference type="Proteomes" id="UP000694941"/>
    </source>
</evidence>
<keyword evidence="7" id="KW-0175">Coiled coil</keyword>
<evidence type="ECO:0000256" key="6">
    <source>
        <dbReference type="ARBA" id="ARBA00023034"/>
    </source>
</evidence>
<feature type="domain" description="Vacuolar protein sorting-associated protein 54 C-terminal" evidence="8">
    <location>
        <begin position="734"/>
        <end position="864"/>
    </location>
</feature>
<dbReference type="InterPro" id="IPR039745">
    <property type="entry name" value="Vps54"/>
</dbReference>
<feature type="domain" description="Vacuolar protein sorting-associated protein 54 N-terminal" evidence="9">
    <location>
        <begin position="277"/>
        <end position="432"/>
    </location>
</feature>
<keyword evidence="5" id="KW-0653">Protein transport</keyword>
<keyword evidence="6" id="KW-0333">Golgi apparatus</keyword>
<dbReference type="GeneID" id="106457786"/>
<organism evidence="10 11">
    <name type="scientific">Limulus polyphemus</name>
    <name type="common">Atlantic horseshoe crab</name>
    <dbReference type="NCBI Taxonomy" id="6850"/>
    <lineage>
        <taxon>Eukaryota</taxon>
        <taxon>Metazoa</taxon>
        <taxon>Ecdysozoa</taxon>
        <taxon>Arthropoda</taxon>
        <taxon>Chelicerata</taxon>
        <taxon>Merostomata</taxon>
        <taxon>Xiphosura</taxon>
        <taxon>Limulidae</taxon>
        <taxon>Limulus</taxon>
    </lineage>
</organism>
<evidence type="ECO:0000313" key="11">
    <source>
        <dbReference type="RefSeq" id="XP_013772686.1"/>
    </source>
</evidence>
<gene>
    <name evidence="11" type="primary">LOC106457786</name>
</gene>
<protein>
    <recommendedName>
        <fullName evidence="3">Vacuolar protein sorting-associated protein 54</fullName>
    </recommendedName>
</protein>
<comment type="similarity">
    <text evidence="2">Belongs to the VPS54 family.</text>
</comment>
<sequence>MGDNSIKGSLKESFREADLQTVCCICPHMPAFINSRDFCQHLQNCHCVKNGRSFICQYGKSGVCASLPAEGVCSQDYIEHVIKHHFVQKEGYPSDGLSSMKLDNEHHNLQKGERLSIMVDDYDKWTVHNSSQNLPAVLNDPRRSKRELDFFIKTWGDSFVEQGPIPSSPYIPEITRKHFDTYLRRINKRYLQHLKQTTRSSISSTEEARSDLKLLPAARWQDKRLPDIDTVPKIFLQSDFSLHSPETFKTVLPWACVQSDHITVEDFNTCSSSKLLQEKLGHYLDIVEVQIARQISLKSKAFFHAMTSHDALMDQLTHTIRAVEDLRNKIKKIDEALVKGALQVIHLQKKRLRLHVLFNKAKVMATVHQTQPTIQLLLSTSDFVGAIDLIYTTQKVLIEELAGIHCFRHLGSQLAEMEKVIDKMMQTEFTHCVSSELHRPLTDQIMVLDIERLVAVVFGMLRIRRHDFVEVYKKEACTAIKAVVKQTKIEVVAKEDFENKENTASGLADQLKTLDILRWMATLDSIFTNLIKLIHRIQAMHGILQDAITLAAKNSTTLSSDLAIDPEATNLTVPVSSDLEVTISESEYNKLTTSLKDLLCSVCDNAHEQCAKFITARAEDGSLEKLSTEEFGTLARSIENFSKECEYVCGRRSTSLRLALQTQANRFVTKFHEERKTKLSLILDNEPWKQADVPVEFQDLVDHVLQSGMLTLPKRESNSINTPRNPRDHLIVGDETFKVVGTVLILLKMIVEYCQCAEDNPMVSPDLLTRLLDLLKNFNSRTCQLVLGAGAIQLTGLKTITTRNLALASRCLQLVAYFIPMVKNHFTHLLPSKQQFMSKHFDQILKDYTNHTQEIVHKLITIIDHMFELQLSKWEVKAPVPSSCFRAISKQLNKLHEAVSDLLPPDQLQDIFYEANLKFKVALQGHLNRLHIRNDGGPQQGIVTQELTFYVENLKNLDVLRDINHSIEDLWATT</sequence>
<dbReference type="PANTHER" id="PTHR12965">
    <property type="entry name" value="VACUOLAR PROTEIN SORTING 54"/>
    <property type="match status" value="1"/>
</dbReference>
<dbReference type="PANTHER" id="PTHR12965:SF0">
    <property type="entry name" value="VACUOLAR PROTEIN SORTING-ASSOCIATED PROTEIN 54"/>
    <property type="match status" value="1"/>
</dbReference>
<evidence type="ECO:0000259" key="9">
    <source>
        <dbReference type="Pfam" id="PF10475"/>
    </source>
</evidence>
<name>A0ABM1B176_LIMPO</name>
<evidence type="ECO:0000256" key="1">
    <source>
        <dbReference type="ARBA" id="ARBA00004601"/>
    </source>
</evidence>
<accession>A0ABM1B176</accession>
<dbReference type="InterPro" id="IPR019515">
    <property type="entry name" value="VPS54_N"/>
</dbReference>
<evidence type="ECO:0000256" key="3">
    <source>
        <dbReference type="ARBA" id="ARBA00017665"/>
    </source>
</evidence>
<proteinExistence type="inferred from homology"/>
<dbReference type="Gene3D" id="1.20.1280.130">
    <property type="match status" value="1"/>
</dbReference>
<keyword evidence="4" id="KW-0813">Transport</keyword>
<dbReference type="RefSeq" id="XP_013772686.1">
    <property type="nucleotide sequence ID" value="XM_013917232.2"/>
</dbReference>
<dbReference type="Proteomes" id="UP000694941">
    <property type="component" value="Unplaced"/>
</dbReference>
<evidence type="ECO:0000256" key="5">
    <source>
        <dbReference type="ARBA" id="ARBA00022927"/>
    </source>
</evidence>
<evidence type="ECO:0000259" key="8">
    <source>
        <dbReference type="Pfam" id="PF07928"/>
    </source>
</evidence>